<dbReference type="AlphaFoldDB" id="A0A0W0S8D3"/>
<dbReference type="RefSeq" id="WP_058387763.1">
    <property type="nucleotide sequence ID" value="NZ_LNXW01000013.1"/>
</dbReference>
<keyword evidence="2" id="KW-0472">Membrane</keyword>
<sequence length="186" mass="21660">MHNTNQKNQDPFDELADEMLLEVLNARDNENNYIINPKDMASVALSCRRFNSISQSANCLFFPISYKDLREKASDYRDFKEKQLSQLRREQKMFNEKSGPIYWNKTVRKAIACGLSLLVASLLTYQFDMEYTHFFFTTIVISVVTLVINELLLDHFQYSLDESKTKTIPLHFFDEEIAGKTVSFGL</sequence>
<name>A0A0W0S8D3_9GAMM</name>
<feature type="coiled-coil region" evidence="1">
    <location>
        <begin position="70"/>
        <end position="97"/>
    </location>
</feature>
<feature type="transmembrane region" description="Helical" evidence="2">
    <location>
        <begin position="110"/>
        <end position="127"/>
    </location>
</feature>
<dbReference type="Proteomes" id="UP000054921">
    <property type="component" value="Unassembled WGS sequence"/>
</dbReference>
<evidence type="ECO:0000256" key="1">
    <source>
        <dbReference type="SAM" id="Coils"/>
    </source>
</evidence>
<dbReference type="PATRIC" id="fig|28084.5.peg.1984"/>
<feature type="transmembrane region" description="Helical" evidence="2">
    <location>
        <begin position="133"/>
        <end position="153"/>
    </location>
</feature>
<organism evidence="3 4">
    <name type="scientific">Legionella cherrii</name>
    <dbReference type="NCBI Taxonomy" id="28084"/>
    <lineage>
        <taxon>Bacteria</taxon>
        <taxon>Pseudomonadati</taxon>
        <taxon>Pseudomonadota</taxon>
        <taxon>Gammaproteobacteria</taxon>
        <taxon>Legionellales</taxon>
        <taxon>Legionellaceae</taxon>
        <taxon>Legionella</taxon>
    </lineage>
</organism>
<gene>
    <name evidence="3" type="ORF">Lche_1827</name>
</gene>
<dbReference type="OrthoDB" id="5652781at2"/>
<keyword evidence="1" id="KW-0175">Coiled coil</keyword>
<keyword evidence="2" id="KW-0812">Transmembrane</keyword>
<comment type="caution">
    <text evidence="3">The sequence shown here is derived from an EMBL/GenBank/DDBJ whole genome shotgun (WGS) entry which is preliminary data.</text>
</comment>
<evidence type="ECO:0008006" key="5">
    <source>
        <dbReference type="Google" id="ProtNLM"/>
    </source>
</evidence>
<protein>
    <recommendedName>
        <fullName evidence="5">F-box domain-containing protein</fullName>
    </recommendedName>
</protein>
<evidence type="ECO:0000313" key="3">
    <source>
        <dbReference type="EMBL" id="KTC79807.1"/>
    </source>
</evidence>
<reference evidence="3 4" key="1">
    <citation type="submission" date="2015-11" db="EMBL/GenBank/DDBJ databases">
        <title>Genomic analysis of 38 Legionella species identifies large and diverse effector repertoires.</title>
        <authorList>
            <person name="Burstein D."/>
            <person name="Amaro F."/>
            <person name="Zusman T."/>
            <person name="Lifshitz Z."/>
            <person name="Cohen O."/>
            <person name="Gilbert J.A."/>
            <person name="Pupko T."/>
            <person name="Shuman H.A."/>
            <person name="Segal G."/>
        </authorList>
    </citation>
    <scope>NUCLEOTIDE SEQUENCE [LARGE SCALE GENOMIC DNA]</scope>
    <source>
        <strain evidence="3 4">ORW</strain>
    </source>
</reference>
<keyword evidence="2" id="KW-1133">Transmembrane helix</keyword>
<accession>A0A0W0S8D3</accession>
<dbReference type="STRING" id="28084.Lche_1827"/>
<dbReference type="EMBL" id="LNXW01000013">
    <property type="protein sequence ID" value="KTC79807.1"/>
    <property type="molecule type" value="Genomic_DNA"/>
</dbReference>
<proteinExistence type="predicted"/>
<evidence type="ECO:0000313" key="4">
    <source>
        <dbReference type="Proteomes" id="UP000054921"/>
    </source>
</evidence>
<evidence type="ECO:0000256" key="2">
    <source>
        <dbReference type="SAM" id="Phobius"/>
    </source>
</evidence>